<dbReference type="FunFam" id="3.50.50.60:FF:000021">
    <property type="entry name" value="Ubiquinone biosynthesis monooxygenase COQ6"/>
    <property type="match status" value="1"/>
</dbReference>
<feature type="domain" description="FAD-binding" evidence="8">
    <location>
        <begin position="12"/>
        <end position="362"/>
    </location>
</feature>
<evidence type="ECO:0000256" key="7">
    <source>
        <dbReference type="ARBA" id="ARBA00023033"/>
    </source>
</evidence>
<dbReference type="Gene3D" id="3.50.50.60">
    <property type="entry name" value="FAD/NAD(P)-binding domain"/>
    <property type="match status" value="2"/>
</dbReference>
<comment type="cofactor">
    <cofactor evidence="1">
        <name>FAD</name>
        <dbReference type="ChEBI" id="CHEBI:57692"/>
    </cofactor>
</comment>
<protein>
    <submittedName>
        <fullName evidence="9">FAD-dependent monooxygenase</fullName>
    </submittedName>
</protein>
<keyword evidence="4" id="KW-0285">Flavoprotein</keyword>
<dbReference type="GO" id="GO:0006744">
    <property type="term" value="P:ubiquinone biosynthetic process"/>
    <property type="evidence" value="ECO:0007669"/>
    <property type="project" value="UniProtKB-UniPathway"/>
</dbReference>
<evidence type="ECO:0000256" key="6">
    <source>
        <dbReference type="ARBA" id="ARBA00023002"/>
    </source>
</evidence>
<evidence type="ECO:0000313" key="10">
    <source>
        <dbReference type="Proteomes" id="UP000004949"/>
    </source>
</evidence>
<evidence type="ECO:0000259" key="8">
    <source>
        <dbReference type="Pfam" id="PF01494"/>
    </source>
</evidence>
<evidence type="ECO:0000313" key="9">
    <source>
        <dbReference type="EMBL" id="EHH67858.1"/>
    </source>
</evidence>
<dbReference type="PANTHER" id="PTHR43876:SF7">
    <property type="entry name" value="UBIQUINONE BIOSYNTHESIS MONOOXYGENASE COQ6, MITOCHONDRIAL"/>
    <property type="match status" value="1"/>
</dbReference>
<dbReference type="AlphaFoldDB" id="G6XJP6"/>
<dbReference type="InterPro" id="IPR018168">
    <property type="entry name" value="Ubi_Hdrlase_CS"/>
</dbReference>
<dbReference type="PROSITE" id="PS51257">
    <property type="entry name" value="PROKAR_LIPOPROTEIN"/>
    <property type="match status" value="1"/>
</dbReference>
<dbReference type="NCBIfam" id="TIGR01988">
    <property type="entry name" value="Ubi-OHases"/>
    <property type="match status" value="1"/>
</dbReference>
<keyword evidence="7 9" id="KW-0503">Monooxygenase</keyword>
<dbReference type="SUPFAM" id="SSF51905">
    <property type="entry name" value="FAD/NAD(P)-binding domain"/>
    <property type="match status" value="1"/>
</dbReference>
<dbReference type="GO" id="GO:0071949">
    <property type="term" value="F:FAD binding"/>
    <property type="evidence" value="ECO:0007669"/>
    <property type="project" value="InterPro"/>
</dbReference>
<organism evidence="9 10">
    <name type="scientific">Gluconobacter morbifer G707</name>
    <dbReference type="NCBI Taxonomy" id="1088869"/>
    <lineage>
        <taxon>Bacteria</taxon>
        <taxon>Pseudomonadati</taxon>
        <taxon>Pseudomonadota</taxon>
        <taxon>Alphaproteobacteria</taxon>
        <taxon>Acetobacterales</taxon>
        <taxon>Acetobacteraceae</taxon>
        <taxon>Gluconobacter</taxon>
    </lineage>
</organism>
<dbReference type="InterPro" id="IPR002938">
    <property type="entry name" value="FAD-bd"/>
</dbReference>
<dbReference type="PRINTS" id="PR00420">
    <property type="entry name" value="RNGMNOXGNASE"/>
</dbReference>
<accession>G6XJP6</accession>
<dbReference type="GO" id="GO:0004497">
    <property type="term" value="F:monooxygenase activity"/>
    <property type="evidence" value="ECO:0007669"/>
    <property type="project" value="UniProtKB-KW"/>
</dbReference>
<evidence type="ECO:0000256" key="1">
    <source>
        <dbReference type="ARBA" id="ARBA00001974"/>
    </source>
</evidence>
<reference evidence="9 10" key="1">
    <citation type="submission" date="2011-10" db="EMBL/GenBank/DDBJ databases">
        <title>Genome sequence of Gluconobacter morbifer G707, isolated from Drosophila gut.</title>
        <authorList>
            <person name="Lee W.-J."/>
            <person name="Kim E.-K."/>
        </authorList>
    </citation>
    <scope>NUCLEOTIDE SEQUENCE [LARGE SCALE GENOMIC DNA]</scope>
    <source>
        <strain evidence="9 10">G707</strain>
    </source>
</reference>
<dbReference type="EMBL" id="AGQV01000005">
    <property type="protein sequence ID" value="EHH67858.1"/>
    <property type="molecule type" value="Genomic_DNA"/>
</dbReference>
<evidence type="ECO:0000256" key="3">
    <source>
        <dbReference type="ARBA" id="ARBA00005349"/>
    </source>
</evidence>
<sequence>METSTMRKTHYDLCINGAGPVGATLACRLAAEGMRVLLIDHAALPGMEDPSLDGRAYAIAEGSRRMLEAAGIWDNLPGVAQPIREIRVTDGRPHEAPSPLSLYFHHDDAPEGQSFGWMVEARDLRLAINRTLEQYRTLDVRAPDLGTFSFRPDHVLVRLASGRAVTARLAVAAEGRRSPLRKQAGIGLTKIPYNQFGIVATIAHEKPHHGVALEHFLPEGPFARLPMPGTEDHPHRSAIVWAEGNGRAHRFYELPHKIFAREIAARMGDEDLGAITPVGRRWIYPLSAQYAQTYIAPRLALVGDAAHGIHPIAGQGLNIGFRDVIELADLLIEAYERNADPGSRELLLRYQRRARPANMAMLVATDALERLFGNDNPVLRRLRDLGIAGVNRLPGLRRAFVKRAMGV</sequence>
<dbReference type="UniPathway" id="UPA00232"/>
<evidence type="ECO:0000256" key="5">
    <source>
        <dbReference type="ARBA" id="ARBA00022827"/>
    </source>
</evidence>
<keyword evidence="6" id="KW-0560">Oxidoreductase</keyword>
<dbReference type="PANTHER" id="PTHR43876">
    <property type="entry name" value="UBIQUINONE BIOSYNTHESIS MONOOXYGENASE COQ6, MITOCHONDRIAL"/>
    <property type="match status" value="1"/>
</dbReference>
<dbReference type="GO" id="GO:0016705">
    <property type="term" value="F:oxidoreductase activity, acting on paired donors, with incorporation or reduction of molecular oxygen"/>
    <property type="evidence" value="ECO:0007669"/>
    <property type="project" value="InterPro"/>
</dbReference>
<evidence type="ECO:0000256" key="4">
    <source>
        <dbReference type="ARBA" id="ARBA00022630"/>
    </source>
</evidence>
<name>G6XJP6_9PROT</name>
<dbReference type="PATRIC" id="fig|1088869.3.peg.1622"/>
<dbReference type="PROSITE" id="PS01304">
    <property type="entry name" value="UBIH"/>
    <property type="match status" value="1"/>
</dbReference>
<proteinExistence type="inferred from homology"/>
<dbReference type="GO" id="GO:0110142">
    <property type="term" value="C:ubiquinone biosynthesis complex"/>
    <property type="evidence" value="ECO:0007669"/>
    <property type="project" value="UniProtKB-ARBA"/>
</dbReference>
<gene>
    <name evidence="9" type="ORF">GMO_16250</name>
</gene>
<dbReference type="STRING" id="1088869.GMO_16250"/>
<dbReference type="Proteomes" id="UP000004949">
    <property type="component" value="Unassembled WGS sequence"/>
</dbReference>
<dbReference type="InterPro" id="IPR051205">
    <property type="entry name" value="UbiH/COQ6_monooxygenase"/>
</dbReference>
<dbReference type="Pfam" id="PF01494">
    <property type="entry name" value="FAD_binding_3"/>
    <property type="match status" value="1"/>
</dbReference>
<dbReference type="InterPro" id="IPR036188">
    <property type="entry name" value="FAD/NAD-bd_sf"/>
</dbReference>
<comment type="caution">
    <text evidence="9">The sequence shown here is derived from an EMBL/GenBank/DDBJ whole genome shotgun (WGS) entry which is preliminary data.</text>
</comment>
<dbReference type="eggNOG" id="COG0654">
    <property type="taxonomic scope" value="Bacteria"/>
</dbReference>
<comment type="similarity">
    <text evidence="3">Belongs to the UbiH/COQ6 family.</text>
</comment>
<dbReference type="OrthoDB" id="9796623at2"/>
<comment type="pathway">
    <text evidence="2">Cofactor biosynthesis; ubiquinone biosynthesis.</text>
</comment>
<dbReference type="InterPro" id="IPR010971">
    <property type="entry name" value="UbiH/COQ6"/>
</dbReference>
<keyword evidence="5" id="KW-0274">FAD</keyword>
<evidence type="ECO:0000256" key="2">
    <source>
        <dbReference type="ARBA" id="ARBA00004749"/>
    </source>
</evidence>
<keyword evidence="10" id="KW-1185">Reference proteome</keyword>